<dbReference type="OMA" id="MLTLKMP"/>
<accession>A0A3P6T0N0</accession>
<feature type="domain" description="Target of rapamycin complex 2 subunit MAPKAP1-like Ras-binding" evidence="3">
    <location>
        <begin position="307"/>
        <end position="339"/>
    </location>
</feature>
<dbReference type="Proteomes" id="UP000277928">
    <property type="component" value="Unassembled WGS sequence"/>
</dbReference>
<name>A0A3P6T0N0_LITSI</name>
<dbReference type="EMBL" id="UYRX01000092">
    <property type="protein sequence ID" value="VDK73520.1"/>
    <property type="molecule type" value="Genomic_DNA"/>
</dbReference>
<dbReference type="GO" id="GO:0005886">
    <property type="term" value="C:plasma membrane"/>
    <property type="evidence" value="ECO:0007669"/>
    <property type="project" value="TreeGrafter"/>
</dbReference>
<comment type="similarity">
    <text evidence="1">Belongs to the SIN1 family.</text>
</comment>
<dbReference type="InterPro" id="IPR057339">
    <property type="entry name" value="RBD_SIN1"/>
</dbReference>
<dbReference type="InterPro" id="IPR008828">
    <property type="entry name" value="Sin1/Avo1"/>
</dbReference>
<dbReference type="OrthoDB" id="241990at2759"/>
<dbReference type="PANTHER" id="PTHR13335:SF1">
    <property type="entry name" value="TARGET OF RAPAMYCIN COMPLEX 2 SUBUNIT MAPKAP1"/>
    <property type="match status" value="1"/>
</dbReference>
<keyword evidence="5" id="KW-1185">Reference proteome</keyword>
<dbReference type="GO" id="GO:0031932">
    <property type="term" value="C:TORC2 complex"/>
    <property type="evidence" value="ECO:0007669"/>
    <property type="project" value="InterPro"/>
</dbReference>
<dbReference type="PANTHER" id="PTHR13335">
    <property type="entry name" value="TARGET OF RAPAMYCIN COMPLEX 2 SUBUNIT MAPKAP1"/>
    <property type="match status" value="1"/>
</dbReference>
<evidence type="ECO:0000259" key="3">
    <source>
        <dbReference type="Pfam" id="PF25322"/>
    </source>
</evidence>
<dbReference type="STRING" id="42156.A0A3P6T0N0"/>
<organism evidence="4 5">
    <name type="scientific">Litomosoides sigmodontis</name>
    <name type="common">Filarial nematode worm</name>
    <dbReference type="NCBI Taxonomy" id="42156"/>
    <lineage>
        <taxon>Eukaryota</taxon>
        <taxon>Metazoa</taxon>
        <taxon>Ecdysozoa</taxon>
        <taxon>Nematoda</taxon>
        <taxon>Chromadorea</taxon>
        <taxon>Rhabditida</taxon>
        <taxon>Spirurina</taxon>
        <taxon>Spiruromorpha</taxon>
        <taxon>Filarioidea</taxon>
        <taxon>Onchocercidae</taxon>
        <taxon>Litomosoides</taxon>
    </lineage>
</organism>
<sequence length="605" mass="68413">MSLNPCGGAIILSSGCLRLLVHINSDDIYVKDYMACFDPEELVDFVRHQCIINADDDSRCKKILQSPSRKAKPGGLPLNFRSVADSDTSSGEHSPRYSATADFESTYGFIQERLNSRFEKNDFLDLDDENKAVMSNAVDALPCTSDLEFFQCTDVSYVPSPISVETLLEKTDFLIRSDLASYARFAAPDIENGRKLLVFYSFAKLESSSCKCFSLTIYAQCEICVSDLIGLCCYEYARCRKTNNIGSVTHYHLLMAEENGEVDRDLPPIDGHRLLNELGSCWSTIALEKHQGLDRSEMINVTVYTVSGKRYEFLMDSLNVSLRWLRDQAVKKRVEDEGPEFLSDCPTQFLLLRINSSRGSFALSRCSSFAQECGSTSKIHGDLQGSSTDVKDQLDNSIVCYLVEKIHRYKPKRSALLTIRHDGFELEPSCLDRIRKRNNIFLNPSLKTLYVTWDYVGGAEITDRSNSKRGVRIVWLAYRTIKHKSKALQMSELTKSMQYTTLSFESDRSIKNVELSDMKLYNDAYWKILELETDVDDAWNITEKITAITDKINSVVRQIYNCSSGGSKKPKKAAAKAFDPNSLIMYVTTNLTSVMKMCEEGIVYI</sequence>
<dbReference type="Pfam" id="PF16978">
    <property type="entry name" value="CRIM"/>
    <property type="match status" value="1"/>
</dbReference>
<dbReference type="AlphaFoldDB" id="A0A3P6T0N0"/>
<feature type="domain" description="CRIM" evidence="2">
    <location>
        <begin position="172"/>
        <end position="287"/>
    </location>
</feature>
<gene>
    <name evidence="4" type="ORF">NLS_LOCUS2145</name>
</gene>
<evidence type="ECO:0000313" key="5">
    <source>
        <dbReference type="Proteomes" id="UP000277928"/>
    </source>
</evidence>
<protein>
    <submittedName>
        <fullName evidence="4">Uncharacterized protein</fullName>
    </submittedName>
</protein>
<dbReference type="GO" id="GO:0038203">
    <property type="term" value="P:TORC2 signaling"/>
    <property type="evidence" value="ECO:0007669"/>
    <property type="project" value="TreeGrafter"/>
</dbReference>
<evidence type="ECO:0000313" key="4">
    <source>
        <dbReference type="EMBL" id="VDK73520.1"/>
    </source>
</evidence>
<dbReference type="GO" id="GO:0005546">
    <property type="term" value="F:phosphatidylinositol-4,5-bisphosphate binding"/>
    <property type="evidence" value="ECO:0007669"/>
    <property type="project" value="TreeGrafter"/>
</dbReference>
<dbReference type="Pfam" id="PF25322">
    <property type="entry name" value="RBD_SIN1"/>
    <property type="match status" value="1"/>
</dbReference>
<dbReference type="GO" id="GO:0005737">
    <property type="term" value="C:cytoplasm"/>
    <property type="evidence" value="ECO:0007669"/>
    <property type="project" value="TreeGrafter"/>
</dbReference>
<evidence type="ECO:0000259" key="2">
    <source>
        <dbReference type="Pfam" id="PF16978"/>
    </source>
</evidence>
<evidence type="ECO:0000256" key="1">
    <source>
        <dbReference type="ARBA" id="ARBA00009407"/>
    </source>
</evidence>
<proteinExistence type="inferred from homology"/>
<reference evidence="4 5" key="1">
    <citation type="submission" date="2018-08" db="EMBL/GenBank/DDBJ databases">
        <authorList>
            <person name="Laetsch R D."/>
            <person name="Stevens L."/>
            <person name="Kumar S."/>
            <person name="Blaxter L. M."/>
        </authorList>
    </citation>
    <scope>NUCLEOTIDE SEQUENCE [LARGE SCALE GENOMIC DNA]</scope>
</reference>
<dbReference type="InterPro" id="IPR031567">
    <property type="entry name" value="CRIM_dom"/>
</dbReference>